<organism evidence="5 6">
    <name type="scientific">Anaeramoeba flamelloides</name>
    <dbReference type="NCBI Taxonomy" id="1746091"/>
    <lineage>
        <taxon>Eukaryota</taxon>
        <taxon>Metamonada</taxon>
        <taxon>Anaeramoebidae</taxon>
        <taxon>Anaeramoeba</taxon>
    </lineage>
</organism>
<dbReference type="PRINTS" id="PR00886">
    <property type="entry name" value="HIGHMOBLTY12"/>
</dbReference>
<evidence type="ECO:0000259" key="4">
    <source>
        <dbReference type="PROSITE" id="PS50191"/>
    </source>
</evidence>
<dbReference type="InterPro" id="IPR009071">
    <property type="entry name" value="HMG_box_dom"/>
</dbReference>
<evidence type="ECO:0000259" key="3">
    <source>
        <dbReference type="PROSITE" id="PS50118"/>
    </source>
</evidence>
<dbReference type="CDD" id="cd00084">
    <property type="entry name" value="HMG-box_SF"/>
    <property type="match status" value="1"/>
</dbReference>
<dbReference type="PANTHER" id="PTHR46590">
    <property type="entry name" value="PHOSPHATIDYLINOSITOL TRANSFER PROTEIN CSR1-RELATED"/>
    <property type="match status" value="1"/>
</dbReference>
<sequence>MSRIKRPRSAFVYYMLKIRPKLEKENPQTPFKSLCKLIGEKWNHLSEEDKKPFQIQAKEDKKRYQKEIKAFNNKKPKIVFKEKVGYYKRLTRSGPIKMKKKFPKKPKNAFFLYTKSITPSIKKQNPKISTSQLLKIVKKSWKKIDLDEKGFLQKFKKTIKGDLVKPTNKLERDKQDVNCLRYCRASRFNFEKTMEYWENEKTWRAETKIEKLKIPNFIEEVKLNKMYVSGKDKKGSPVLIVHAGKFMPSKTNEPIEHLIWVTEKAIKCMEHPVDNCFVILDVKDFGWSNFDKVTMKKIAQIMMNYYVERLGKLFFVNASFLTKMIWGVAKVWIDKDTKAKITFEGKKFYKTLTKYVDPKFIPKSLGGEYEVPNWKSLLKEEELEEEMKEEREKEKEKESSFEEEDDEEEEFEKEKNMRTRKIKNY</sequence>
<gene>
    <name evidence="5" type="ORF">M0813_01503</name>
</gene>
<feature type="domain" description="HMG box" evidence="3">
    <location>
        <begin position="4"/>
        <end position="72"/>
    </location>
</feature>
<feature type="DNA-binding region" description="HMG box" evidence="1">
    <location>
        <begin position="103"/>
        <end position="149"/>
    </location>
</feature>
<feature type="compositionally biased region" description="Basic and acidic residues" evidence="2">
    <location>
        <begin position="388"/>
        <end position="400"/>
    </location>
</feature>
<dbReference type="EMBL" id="JAOAOG010000054">
    <property type="protein sequence ID" value="KAJ6251733.1"/>
    <property type="molecule type" value="Genomic_DNA"/>
</dbReference>
<accession>A0ABQ8Z4B0</accession>
<dbReference type="InterPro" id="IPR036273">
    <property type="entry name" value="CRAL/TRIO_N_dom_sf"/>
</dbReference>
<feature type="compositionally biased region" description="Acidic residues" evidence="2">
    <location>
        <begin position="401"/>
        <end position="411"/>
    </location>
</feature>
<evidence type="ECO:0000313" key="5">
    <source>
        <dbReference type="EMBL" id="KAJ6251733.1"/>
    </source>
</evidence>
<dbReference type="PROSITE" id="PS50191">
    <property type="entry name" value="CRAL_TRIO"/>
    <property type="match status" value="1"/>
</dbReference>
<proteinExistence type="predicted"/>
<name>A0ABQ8Z4B0_9EUKA</name>
<feature type="domain" description="CRAL-TRIO" evidence="4">
    <location>
        <begin position="214"/>
        <end position="373"/>
    </location>
</feature>
<protein>
    <submittedName>
        <fullName evidence="5">Cral-trio domain-containing protein</fullName>
    </submittedName>
</protein>
<feature type="DNA-binding region" description="HMG box" evidence="1">
    <location>
        <begin position="4"/>
        <end position="72"/>
    </location>
</feature>
<dbReference type="Gene3D" id="3.40.525.10">
    <property type="entry name" value="CRAL-TRIO lipid binding domain"/>
    <property type="match status" value="1"/>
</dbReference>
<dbReference type="InterPro" id="IPR036910">
    <property type="entry name" value="HMG_box_dom_sf"/>
</dbReference>
<dbReference type="InterPro" id="IPR001251">
    <property type="entry name" value="CRAL-TRIO_dom"/>
</dbReference>
<feature type="region of interest" description="Disordered" evidence="2">
    <location>
        <begin position="385"/>
        <end position="425"/>
    </location>
</feature>
<evidence type="ECO:0000256" key="2">
    <source>
        <dbReference type="SAM" id="MobiDB-lite"/>
    </source>
</evidence>
<dbReference type="Pfam" id="PF00650">
    <property type="entry name" value="CRAL_TRIO"/>
    <property type="match status" value="1"/>
</dbReference>
<keyword evidence="1" id="KW-0539">Nucleus</keyword>
<evidence type="ECO:0000313" key="6">
    <source>
        <dbReference type="Proteomes" id="UP001150062"/>
    </source>
</evidence>
<dbReference type="SUPFAM" id="SSF46938">
    <property type="entry name" value="CRAL/TRIO N-terminal domain"/>
    <property type="match status" value="1"/>
</dbReference>
<dbReference type="SMART" id="SM00398">
    <property type="entry name" value="HMG"/>
    <property type="match status" value="2"/>
</dbReference>
<dbReference type="SUPFAM" id="SSF52087">
    <property type="entry name" value="CRAL/TRIO domain"/>
    <property type="match status" value="1"/>
</dbReference>
<feature type="domain" description="HMG box" evidence="3">
    <location>
        <begin position="103"/>
        <end position="149"/>
    </location>
</feature>
<keyword evidence="1" id="KW-0238">DNA-binding</keyword>
<dbReference type="CDD" id="cd00170">
    <property type="entry name" value="SEC14"/>
    <property type="match status" value="1"/>
</dbReference>
<dbReference type="SUPFAM" id="SSF47095">
    <property type="entry name" value="HMG-box"/>
    <property type="match status" value="2"/>
</dbReference>
<dbReference type="InterPro" id="IPR052432">
    <property type="entry name" value="PITP/CRAL-TRIO"/>
</dbReference>
<dbReference type="InterPro" id="IPR036865">
    <property type="entry name" value="CRAL-TRIO_dom_sf"/>
</dbReference>
<dbReference type="Pfam" id="PF00505">
    <property type="entry name" value="HMG_box"/>
    <property type="match status" value="2"/>
</dbReference>
<comment type="caution">
    <text evidence="5">The sequence shown here is derived from an EMBL/GenBank/DDBJ whole genome shotgun (WGS) entry which is preliminary data.</text>
</comment>
<dbReference type="Proteomes" id="UP001150062">
    <property type="component" value="Unassembled WGS sequence"/>
</dbReference>
<reference evidence="5" key="1">
    <citation type="submission" date="2022-08" db="EMBL/GenBank/DDBJ databases">
        <title>Novel sulfate-reducing endosymbionts in the free-living metamonad Anaeramoeba.</title>
        <authorList>
            <person name="Jerlstrom-Hultqvist J."/>
            <person name="Cepicka I."/>
            <person name="Gallot-Lavallee L."/>
            <person name="Salas-Leiva D."/>
            <person name="Curtis B.A."/>
            <person name="Zahonova K."/>
            <person name="Pipaliya S."/>
            <person name="Dacks J."/>
            <person name="Roger A.J."/>
        </authorList>
    </citation>
    <scope>NUCLEOTIDE SEQUENCE</scope>
    <source>
        <strain evidence="5">Schooner1</strain>
    </source>
</reference>
<evidence type="ECO:0000256" key="1">
    <source>
        <dbReference type="PROSITE-ProRule" id="PRU00267"/>
    </source>
</evidence>
<keyword evidence="6" id="KW-1185">Reference proteome</keyword>
<dbReference type="PROSITE" id="PS50118">
    <property type="entry name" value="HMG_BOX_2"/>
    <property type="match status" value="2"/>
</dbReference>
<dbReference type="PANTHER" id="PTHR46590:SF1">
    <property type="entry name" value="PHOSPHATIDYLINOSITOL TRANSFER PROTEIN CSR1"/>
    <property type="match status" value="1"/>
</dbReference>
<dbReference type="Gene3D" id="1.10.30.10">
    <property type="entry name" value="High mobility group box domain"/>
    <property type="match status" value="2"/>
</dbReference>
<dbReference type="SMART" id="SM00516">
    <property type="entry name" value="SEC14"/>
    <property type="match status" value="1"/>
</dbReference>